<feature type="active site" evidence="4">
    <location>
        <position position="783"/>
    </location>
</feature>
<dbReference type="InterPro" id="IPR027519">
    <property type="entry name" value="KFase_ver/fungi-typ"/>
</dbReference>
<dbReference type="GeneID" id="98119431"/>
<keyword evidence="7" id="KW-1185">Reference proteome</keyword>
<comment type="similarity">
    <text evidence="4">Belongs to the kynurenine formamidase family.</text>
</comment>
<keyword evidence="3 4" id="KW-0823">Tryptophan catabolism</keyword>
<dbReference type="PANTHER" id="PTHR43147:SF2">
    <property type="entry name" value="NADP-DEPENDENT OXIDOREDUCTASE DOMAIN-CONTAINING PROTEIN"/>
    <property type="match status" value="1"/>
</dbReference>
<comment type="function">
    <text evidence="4">Catalyzes the hydrolysis of N-formyl-L-kynurenine to L-kynurenine, the second step in the kynurenine pathway of tryptophan degradation. Kynurenine may be further oxidized to nicotinic acid, NAD(H) and NADP(H). Required for elimination of toxic metabolites.</text>
</comment>
<sequence>MASSSQLSQAKTAHVNLMTDTIIANLPADALRCVLRAMLTISPDYSVVFETEAKKYLQRTPFVVPLPIFGVPPESLISRNFYKVQARIRSTLGAGLASDSLQLLCQVIHAANELVFPHDDEEALLALASIDGDVVQAITAVQKTLTTPTGMRSLAKKESEVLHKLLDAMSLAKQAWRPKNQEFVLERSFVLVSKLLDPRELTLAAPRVCAPATTQAAAPATPKPSIQTRIETFSMGGRVLPRLFSGLWQLSSPAWGAAPQSKILAQFEEYVNMGFTAYDMADHYGDAEVIYGHFRQSYFAPESLYAATKFCVFGPIEVTPKVIAANVTERLTRLQSEHIDLLQFHWQDYSNPSCISAMKLLAADSRVKALGLCNFDTSNMAAILAAGVPIVSNQIQFSLIDSRPTFAMAEVCTRQKVKLLTYGTLCGGFLADKWLDRPEPELFAPGLTPSQRKYFEMIGIWGGWTLFQELLGVLDRIAKKHKVSISNVATRWVLDFDYVGAVLVGTRMGVSGHAKENLKAYGWRLDDEDQKAIEAVQLTQTVLCKPNMSYRVHSFGDHALQRVAVWLPNKLEPLAISTNIPVFWIVFIHGGAWRDPAINHVNFAQPTINHITASLESYRSLLGGKRLGFASLEYRLSAHPDHPQGPETPATDIRSAQHPDHVNDICSGLELLEETYGLSKGQYILVGHSCGATLAFQTFLEEFRGFRFPLPRTVVSLAGIHNVRGIVENHKDSPWAGVYRDFVRGAFGEDEGGAWDDVSPVNFLAQQGLEAYLGVVLCTATSDSLVEDNQRQEMATRCSGLGIEVIEISVEGDHDEMWQIGSRQAAAIQAALERVHAEKEVRGT</sequence>
<dbReference type="RefSeq" id="XP_070857385.1">
    <property type="nucleotide sequence ID" value="XM_071003636.1"/>
</dbReference>
<feature type="active site" description="Nucleophile" evidence="4">
    <location>
        <position position="689"/>
    </location>
</feature>
<dbReference type="SUPFAM" id="SSF51430">
    <property type="entry name" value="NAD(P)-linked oxidoreductase"/>
    <property type="match status" value="1"/>
</dbReference>
<dbReference type="HAMAP" id="MF_03014">
    <property type="entry name" value="KFase"/>
    <property type="match status" value="1"/>
</dbReference>
<gene>
    <name evidence="6" type="ORF">HOO65_060035</name>
</gene>
<keyword evidence="1 4" id="KW-0378">Hydrolase</keyword>
<dbReference type="EMBL" id="JABSNW010000006">
    <property type="protein sequence ID" value="KAL2886205.1"/>
    <property type="molecule type" value="Genomic_DNA"/>
</dbReference>
<proteinExistence type="inferred from homology"/>
<reference evidence="6 7" key="1">
    <citation type="submission" date="2020-05" db="EMBL/GenBank/DDBJ databases">
        <title>Ceratocystis lukuohia genome.</title>
        <authorList>
            <person name="Harrington T.C."/>
            <person name="Kim K."/>
            <person name="Mayers C.G."/>
        </authorList>
    </citation>
    <scope>NUCLEOTIDE SEQUENCE [LARGE SCALE GENOMIC DNA]</scope>
    <source>
        <strain evidence="6 7">C4212</strain>
    </source>
</reference>
<evidence type="ECO:0000256" key="1">
    <source>
        <dbReference type="ARBA" id="ARBA00022801"/>
    </source>
</evidence>
<name>A0ABR4MD54_9PEZI</name>
<dbReference type="Proteomes" id="UP001610728">
    <property type="component" value="Unassembled WGS sequence"/>
</dbReference>
<evidence type="ECO:0000256" key="3">
    <source>
        <dbReference type="ARBA" id="ARBA00023079"/>
    </source>
</evidence>
<evidence type="ECO:0000313" key="7">
    <source>
        <dbReference type="Proteomes" id="UP001610728"/>
    </source>
</evidence>
<comment type="catalytic activity">
    <reaction evidence="4">
        <text>N-formyl-L-kynurenine + H2O = L-kynurenine + formate + H(+)</text>
        <dbReference type="Rhea" id="RHEA:13009"/>
        <dbReference type="ChEBI" id="CHEBI:15377"/>
        <dbReference type="ChEBI" id="CHEBI:15378"/>
        <dbReference type="ChEBI" id="CHEBI:15740"/>
        <dbReference type="ChEBI" id="CHEBI:57959"/>
        <dbReference type="ChEBI" id="CHEBI:58629"/>
        <dbReference type="EC" id="3.5.1.9"/>
    </reaction>
</comment>
<dbReference type="PANTHER" id="PTHR43147">
    <property type="entry name" value="PROTEIN TAS"/>
    <property type="match status" value="1"/>
</dbReference>
<dbReference type="Gene3D" id="3.20.20.100">
    <property type="entry name" value="NADP-dependent oxidoreductase domain"/>
    <property type="match status" value="1"/>
</dbReference>
<evidence type="ECO:0000259" key="5">
    <source>
        <dbReference type="Pfam" id="PF00248"/>
    </source>
</evidence>
<dbReference type="InterPro" id="IPR036812">
    <property type="entry name" value="NAD(P)_OxRdtase_dom_sf"/>
</dbReference>
<comment type="caution">
    <text evidence="6">The sequence shown here is derived from an EMBL/GenBank/DDBJ whole genome shotgun (WGS) entry which is preliminary data.</text>
</comment>
<dbReference type="SUPFAM" id="SSF53474">
    <property type="entry name" value="alpha/beta-Hydrolases"/>
    <property type="match status" value="1"/>
</dbReference>
<evidence type="ECO:0000313" key="6">
    <source>
        <dbReference type="EMBL" id="KAL2886205.1"/>
    </source>
</evidence>
<dbReference type="EC" id="3.5.1.9" evidence="4"/>
<dbReference type="InterPro" id="IPR023210">
    <property type="entry name" value="NADP_OxRdtase_dom"/>
</dbReference>
<feature type="active site" evidence="4">
    <location>
        <position position="814"/>
    </location>
</feature>
<accession>A0ABR4MD54</accession>
<feature type="short sequence motif" description="HGGXW" evidence="4">
    <location>
        <begin position="589"/>
        <end position="593"/>
    </location>
</feature>
<comment type="subunit">
    <text evidence="4">Homodimer.</text>
</comment>
<evidence type="ECO:0000256" key="4">
    <source>
        <dbReference type="HAMAP-Rule" id="MF_03014"/>
    </source>
</evidence>
<protein>
    <recommendedName>
        <fullName evidence="4">Kynurenine formamidase</fullName>
        <shortName evidence="4">KFA</shortName>
        <shortName evidence="4">KFase</shortName>
        <ecNumber evidence="4">3.5.1.9</ecNumber>
    </recommendedName>
    <alternativeName>
        <fullName evidence="4">Arylformamidase</fullName>
    </alternativeName>
    <alternativeName>
        <fullName evidence="4">N-formylkynurenine formamidase</fullName>
        <shortName evidence="4">FKF</shortName>
    </alternativeName>
</protein>
<evidence type="ECO:0000256" key="2">
    <source>
        <dbReference type="ARBA" id="ARBA00023002"/>
    </source>
</evidence>
<dbReference type="Pfam" id="PF00248">
    <property type="entry name" value="Aldo_ket_red"/>
    <property type="match status" value="1"/>
</dbReference>
<dbReference type="CDD" id="cd19101">
    <property type="entry name" value="AKR_unchar"/>
    <property type="match status" value="1"/>
</dbReference>
<dbReference type="InterPro" id="IPR029058">
    <property type="entry name" value="AB_hydrolase_fold"/>
</dbReference>
<comment type="domain">
    <text evidence="4">The main chain amide nitrogen atoms of the second glycine and its adjacent residue in the HGGXW motif define the oxyanion hole, and stabilize the oxyanion that forms during the nucleophilic attack by the catalytic serine during substrate cleavage.</text>
</comment>
<feature type="domain" description="NADP-dependent oxidoreductase" evidence="5">
    <location>
        <begin position="243"/>
        <end position="536"/>
    </location>
</feature>
<dbReference type="Gene3D" id="3.40.50.1820">
    <property type="entry name" value="alpha/beta hydrolase"/>
    <property type="match status" value="1"/>
</dbReference>
<organism evidence="6 7">
    <name type="scientific">Ceratocystis lukuohia</name>
    <dbReference type="NCBI Taxonomy" id="2019550"/>
    <lineage>
        <taxon>Eukaryota</taxon>
        <taxon>Fungi</taxon>
        <taxon>Dikarya</taxon>
        <taxon>Ascomycota</taxon>
        <taxon>Pezizomycotina</taxon>
        <taxon>Sordariomycetes</taxon>
        <taxon>Hypocreomycetidae</taxon>
        <taxon>Microascales</taxon>
        <taxon>Ceratocystidaceae</taxon>
        <taxon>Ceratocystis</taxon>
    </lineage>
</organism>
<keyword evidence="2" id="KW-0560">Oxidoreductase</keyword>
<comment type="pathway">
    <text evidence="4">Amino-acid degradation; L-tryptophan degradation via kynurenine pathway; L-kynurenine from L-tryptophan: step 2/2.</text>
</comment>